<gene>
    <name evidence="3" type="ORF">CEG18_05200</name>
</gene>
<feature type="transmembrane region" description="Helical" evidence="1">
    <location>
        <begin position="12"/>
        <end position="34"/>
    </location>
</feature>
<reference evidence="3 4" key="1">
    <citation type="submission" date="2017-06" db="EMBL/GenBank/DDBJ databases">
        <title>Draft genome of Pseudomonas nitroreducens DF05.</title>
        <authorList>
            <person name="Iyer R."/>
        </authorList>
    </citation>
    <scope>NUCLEOTIDE SEQUENCE [LARGE SCALE GENOMIC DNA]</scope>
    <source>
        <strain evidence="3 4">DF05</strain>
    </source>
</reference>
<evidence type="ECO:0000259" key="2">
    <source>
        <dbReference type="Pfam" id="PF00892"/>
    </source>
</evidence>
<feature type="transmembrane region" description="Helical" evidence="1">
    <location>
        <begin position="182"/>
        <end position="200"/>
    </location>
</feature>
<dbReference type="eggNOG" id="COG0697">
    <property type="taxonomic scope" value="Bacteria"/>
</dbReference>
<organism evidence="3 4">
    <name type="scientific">Pseudomonas nitroreducens</name>
    <dbReference type="NCBI Taxonomy" id="46680"/>
    <lineage>
        <taxon>Bacteria</taxon>
        <taxon>Pseudomonadati</taxon>
        <taxon>Pseudomonadota</taxon>
        <taxon>Gammaproteobacteria</taxon>
        <taxon>Pseudomonadales</taxon>
        <taxon>Pseudomonadaceae</taxon>
        <taxon>Pseudomonas</taxon>
    </lineage>
</organism>
<evidence type="ECO:0000313" key="3">
    <source>
        <dbReference type="EMBL" id="OWP51665.1"/>
    </source>
</evidence>
<comment type="caution">
    <text evidence="3">The sequence shown here is derived from an EMBL/GenBank/DDBJ whole genome shotgun (WGS) entry which is preliminary data.</text>
</comment>
<protein>
    <submittedName>
        <fullName evidence="3">EamA family transporter</fullName>
    </submittedName>
</protein>
<evidence type="ECO:0000313" key="4">
    <source>
        <dbReference type="Proteomes" id="UP000198145"/>
    </source>
</evidence>
<dbReference type="STRING" id="46680.GCA_000807755_04309"/>
<dbReference type="EMBL" id="NJBA01000002">
    <property type="protein sequence ID" value="OWP51665.1"/>
    <property type="molecule type" value="Genomic_DNA"/>
</dbReference>
<feature type="transmembrane region" description="Helical" evidence="1">
    <location>
        <begin position="267"/>
        <end position="284"/>
    </location>
</feature>
<accession>A0A246FBG9</accession>
<dbReference type="SUPFAM" id="SSF103481">
    <property type="entry name" value="Multidrug resistance efflux transporter EmrE"/>
    <property type="match status" value="2"/>
</dbReference>
<keyword evidence="1" id="KW-0812">Transmembrane</keyword>
<feature type="transmembrane region" description="Helical" evidence="1">
    <location>
        <begin position="97"/>
        <end position="119"/>
    </location>
</feature>
<dbReference type="Gene3D" id="1.10.3730.20">
    <property type="match status" value="1"/>
</dbReference>
<feature type="transmembrane region" description="Helical" evidence="1">
    <location>
        <begin position="40"/>
        <end position="60"/>
    </location>
</feature>
<dbReference type="Proteomes" id="UP000198145">
    <property type="component" value="Unassembled WGS sequence"/>
</dbReference>
<dbReference type="AlphaFoldDB" id="A0A246FBG9"/>
<dbReference type="PANTHER" id="PTHR22911:SF137">
    <property type="entry name" value="SOLUTE CARRIER FAMILY 35 MEMBER G2-RELATED"/>
    <property type="match status" value="1"/>
</dbReference>
<feature type="transmembrane region" description="Helical" evidence="1">
    <location>
        <begin position="151"/>
        <end position="170"/>
    </location>
</feature>
<keyword evidence="1" id="KW-0472">Membrane</keyword>
<dbReference type="RefSeq" id="WP_088416574.1">
    <property type="nucleotide sequence ID" value="NZ_NJBA01000002.1"/>
</dbReference>
<dbReference type="InterPro" id="IPR000620">
    <property type="entry name" value="EamA_dom"/>
</dbReference>
<keyword evidence="1" id="KW-1133">Transmembrane helix</keyword>
<evidence type="ECO:0000256" key="1">
    <source>
        <dbReference type="SAM" id="Phobius"/>
    </source>
</evidence>
<dbReference type="Pfam" id="PF00892">
    <property type="entry name" value="EamA"/>
    <property type="match status" value="2"/>
</dbReference>
<dbReference type="GO" id="GO:0016020">
    <property type="term" value="C:membrane"/>
    <property type="evidence" value="ECO:0007669"/>
    <property type="project" value="InterPro"/>
</dbReference>
<feature type="domain" description="EamA" evidence="2">
    <location>
        <begin position="153"/>
        <end position="283"/>
    </location>
</feature>
<sequence>MNRITQLTPRGALVGLHIGALMFGLSGIFGKLILAGPLVIVFGRALFGSLSLAAVFAGHLRQQQRPGLKQAAMLLGGGVLLCTHWLTFFLAVKVGNVAVATLGFASFPAFTVLLEGLLFRERIRKGEYLVVVLVCIGLVMVTPTLDLRDGATAGLLWGTLSGLLFALLSLANRVSVRGIDPIQAALCQNLTIIACLLPLVLLELPSIRGMDWLWLVALGVLCTGVAHSLFVASLRLIKARTAAVIFALEPVYGIVFAAVLFGEEPSLRMLAGGALIIFATFLSARGSH</sequence>
<feature type="transmembrane region" description="Helical" evidence="1">
    <location>
        <begin position="212"/>
        <end position="234"/>
    </location>
</feature>
<feature type="transmembrane region" description="Helical" evidence="1">
    <location>
        <begin position="241"/>
        <end position="261"/>
    </location>
</feature>
<proteinExistence type="predicted"/>
<name>A0A246FBG9_PSENT</name>
<feature type="domain" description="EamA" evidence="2">
    <location>
        <begin position="16"/>
        <end position="141"/>
    </location>
</feature>
<dbReference type="InterPro" id="IPR037185">
    <property type="entry name" value="EmrE-like"/>
</dbReference>
<dbReference type="PANTHER" id="PTHR22911">
    <property type="entry name" value="ACYL-MALONYL CONDENSING ENZYME-RELATED"/>
    <property type="match status" value="1"/>
</dbReference>
<feature type="transmembrane region" description="Helical" evidence="1">
    <location>
        <begin position="72"/>
        <end position="91"/>
    </location>
</feature>
<feature type="transmembrane region" description="Helical" evidence="1">
    <location>
        <begin position="126"/>
        <end position="145"/>
    </location>
</feature>